<evidence type="ECO:0000313" key="1">
    <source>
        <dbReference type="EMBL" id="SEH92095.1"/>
    </source>
</evidence>
<reference evidence="2" key="1">
    <citation type="submission" date="2016-09" db="EMBL/GenBank/DDBJ databases">
        <authorList>
            <person name="Koehorst J."/>
        </authorList>
    </citation>
    <scope>NUCLEOTIDE SEQUENCE [LARGE SCALE GENOMIC DNA]</scope>
</reference>
<dbReference type="InterPro" id="IPR015943">
    <property type="entry name" value="WD40/YVTN_repeat-like_dom_sf"/>
</dbReference>
<dbReference type="OrthoDB" id="2633250at2"/>
<accession>A0A1H6LTN5</accession>
<dbReference type="Gene3D" id="2.130.10.10">
    <property type="entry name" value="YVTN repeat-like/Quinoprotein amine dehydrogenase"/>
    <property type="match status" value="1"/>
</dbReference>
<sequence>MSKCFLVSVCAVLLSACESQKVPTTYYEADTPGYVESIVVDESRQVGYMGTQGDKLDVSGRKGKGLIVMTGCENGAPVRRNVTKPGVLHSPRALTLHGGLLYAADRGRIVSVDTKSGKVSTVADLSKAGVESMHDATWAGERMFVSSQTKNRIYEVNPATGKFAEVQSSEPFRGPKGLTWDDGAKRLLVCEYGSGEKVADGRILSLDPATGKVEQVCGHRGKFSGLALNKGFLYFSDWNRKSRQPGAVCKMDLKSGKVEAVTRKQMNGAADFCVTKDGVVVVPALFDKKLWIIYPKQEY</sequence>
<organism evidence="1 2">
    <name type="scientific">Akkermansia glycaniphila</name>
    <dbReference type="NCBI Taxonomy" id="1679444"/>
    <lineage>
        <taxon>Bacteria</taxon>
        <taxon>Pseudomonadati</taxon>
        <taxon>Verrucomicrobiota</taxon>
        <taxon>Verrucomicrobiia</taxon>
        <taxon>Verrucomicrobiales</taxon>
        <taxon>Akkermansiaceae</taxon>
        <taxon>Akkermansia</taxon>
    </lineage>
</organism>
<dbReference type="Proteomes" id="UP000176204">
    <property type="component" value="Chromosome I"/>
</dbReference>
<evidence type="ECO:0000313" key="2">
    <source>
        <dbReference type="Proteomes" id="UP000176204"/>
    </source>
</evidence>
<dbReference type="PROSITE" id="PS51257">
    <property type="entry name" value="PROKAR_LIPOPROTEIN"/>
    <property type="match status" value="1"/>
</dbReference>
<name>A0A1H6LTN5_9BACT</name>
<dbReference type="AlphaFoldDB" id="A0A1H6LTN5"/>
<proteinExistence type="predicted"/>
<dbReference type="RefSeq" id="WP_067777709.1">
    <property type="nucleotide sequence ID" value="NZ_LIGX01000041.1"/>
</dbReference>
<dbReference type="KEGG" id="agl:PYTT_1733"/>
<dbReference type="EMBL" id="LT629973">
    <property type="protein sequence ID" value="SEH92095.1"/>
    <property type="molecule type" value="Genomic_DNA"/>
</dbReference>
<dbReference type="STRING" id="1679444.PYTT_1733"/>
<dbReference type="SUPFAM" id="SSF63825">
    <property type="entry name" value="YWTD domain"/>
    <property type="match status" value="1"/>
</dbReference>
<keyword evidence="2" id="KW-1185">Reference proteome</keyword>
<protein>
    <submittedName>
        <fullName evidence="1">Pqq-like domain</fullName>
    </submittedName>
</protein>
<gene>
    <name evidence="1" type="ORF">PYTT_1733</name>
</gene>